<organism evidence="2 3">
    <name type="scientific">Acinetobacter chinensis</name>
    <dbReference type="NCBI Taxonomy" id="2004650"/>
    <lineage>
        <taxon>Bacteria</taxon>
        <taxon>Pseudomonadati</taxon>
        <taxon>Pseudomonadota</taxon>
        <taxon>Gammaproteobacteria</taxon>
        <taxon>Moraxellales</taxon>
        <taxon>Moraxellaceae</taxon>
        <taxon>Acinetobacter</taxon>
    </lineage>
</organism>
<protein>
    <submittedName>
        <fullName evidence="2">Uncharacterized protein</fullName>
    </submittedName>
</protein>
<reference evidence="3" key="1">
    <citation type="submission" date="2018-09" db="EMBL/GenBank/DDBJ databases">
        <title>The complete genome of Acinetobacter sp. strain WCHAc010005.</title>
        <authorList>
            <person name="Hu Y."/>
            <person name="Long H."/>
            <person name="Feng Y."/>
            <person name="Zong Z."/>
        </authorList>
    </citation>
    <scope>NUCLEOTIDE SEQUENCE [LARGE SCALE GENOMIC DNA]</scope>
    <source>
        <strain evidence="3">WCHAc010005</strain>
    </source>
</reference>
<sequence>MKIFKSILMLAVMFSAFVQANASDLDHVDTSEQQTYQDFRENFQYGLDFMLAERSSISNGDAESIDTYMYLRCVINHKLIQMLKNNEKHKDEFNQELLKEQSSYDALLTKMQNFEQEQKASCEVAQSEYDKIKDQ</sequence>
<dbReference type="RefSeq" id="WP_087513388.1">
    <property type="nucleotide sequence ID" value="NZ_CP032134.1"/>
</dbReference>
<dbReference type="EMBL" id="CP032134">
    <property type="protein sequence ID" value="AXY55941.1"/>
    <property type="molecule type" value="Genomic_DNA"/>
</dbReference>
<dbReference type="Proteomes" id="UP000263753">
    <property type="component" value="Chromosome"/>
</dbReference>
<gene>
    <name evidence="2" type="ORF">CDG60_04705</name>
</gene>
<feature type="chain" id="PRO_5017757487" evidence="1">
    <location>
        <begin position="21"/>
        <end position="135"/>
    </location>
</feature>
<proteinExistence type="predicted"/>
<evidence type="ECO:0000256" key="1">
    <source>
        <dbReference type="SAM" id="SignalP"/>
    </source>
</evidence>
<dbReference type="AlphaFoldDB" id="A0A3B7LU57"/>
<evidence type="ECO:0000313" key="2">
    <source>
        <dbReference type="EMBL" id="AXY55941.1"/>
    </source>
</evidence>
<dbReference type="KEGG" id="achi:CDG60_04705"/>
<feature type="signal peptide" evidence="1">
    <location>
        <begin position="1"/>
        <end position="20"/>
    </location>
</feature>
<keyword evidence="1" id="KW-0732">Signal</keyword>
<name>A0A3B7LU57_9GAMM</name>
<accession>A0A3B7LU57</accession>
<evidence type="ECO:0000313" key="3">
    <source>
        <dbReference type="Proteomes" id="UP000263753"/>
    </source>
</evidence>